<keyword evidence="2" id="KW-0677">Repeat</keyword>
<dbReference type="Gramene" id="OIW11828">
    <property type="protein sequence ID" value="OIW11828"/>
    <property type="gene ID" value="TanjilG_14640"/>
</dbReference>
<dbReference type="AlphaFoldDB" id="A0A1J7HGR2"/>
<evidence type="ECO:0000259" key="6">
    <source>
        <dbReference type="Pfam" id="PF13249"/>
    </source>
</evidence>
<dbReference type="PANTHER" id="PTHR11764:SF44">
    <property type="entry name" value="LANOSTEROL SYNTHASE"/>
    <property type="match status" value="1"/>
</dbReference>
<dbReference type="STRING" id="3871.A0A1J7HGR2"/>
<dbReference type="GO" id="GO:0005811">
    <property type="term" value="C:lipid droplet"/>
    <property type="evidence" value="ECO:0007669"/>
    <property type="project" value="InterPro"/>
</dbReference>
<organism evidence="7 8">
    <name type="scientific">Lupinus angustifolius</name>
    <name type="common">Narrow-leaved blue lupine</name>
    <dbReference type="NCBI Taxonomy" id="3871"/>
    <lineage>
        <taxon>Eukaryota</taxon>
        <taxon>Viridiplantae</taxon>
        <taxon>Streptophyta</taxon>
        <taxon>Embryophyta</taxon>
        <taxon>Tracheophyta</taxon>
        <taxon>Spermatophyta</taxon>
        <taxon>Magnoliopsida</taxon>
        <taxon>eudicotyledons</taxon>
        <taxon>Gunneridae</taxon>
        <taxon>Pentapetalae</taxon>
        <taxon>rosids</taxon>
        <taxon>fabids</taxon>
        <taxon>Fabales</taxon>
        <taxon>Fabaceae</taxon>
        <taxon>Papilionoideae</taxon>
        <taxon>50 kb inversion clade</taxon>
        <taxon>genistoids sensu lato</taxon>
        <taxon>core genistoids</taxon>
        <taxon>Genisteae</taxon>
        <taxon>Lupinus</taxon>
    </lineage>
</organism>
<feature type="domain" description="Squalene cyclase C-terminal" evidence="5">
    <location>
        <begin position="256"/>
        <end position="473"/>
    </location>
</feature>
<evidence type="ECO:0000256" key="1">
    <source>
        <dbReference type="ARBA" id="ARBA00009755"/>
    </source>
</evidence>
<dbReference type="Pfam" id="PF13249">
    <property type="entry name" value="SQHop_cyclase_N"/>
    <property type="match status" value="2"/>
</dbReference>
<dbReference type="FunFam" id="1.50.10.20:FF:000002">
    <property type="entry name" value="Terpene cyclase/mutase family member"/>
    <property type="match status" value="1"/>
</dbReference>
<dbReference type="EMBL" id="CM007365">
    <property type="protein sequence ID" value="OIW11828.1"/>
    <property type="molecule type" value="Genomic_DNA"/>
</dbReference>
<name>A0A1J7HGR2_LUPAN</name>
<comment type="similarity">
    <text evidence="1">Belongs to the terpene cyclase/mutase family.</text>
</comment>
<dbReference type="PANTHER" id="PTHR11764">
    <property type="entry name" value="TERPENE CYCLASE/MUTASE FAMILY MEMBER"/>
    <property type="match status" value="1"/>
</dbReference>
<dbReference type="InterPro" id="IPR018333">
    <property type="entry name" value="Squalene_cyclase"/>
</dbReference>
<keyword evidence="4" id="KW-1133">Transmembrane helix</keyword>
<dbReference type="InterPro" id="IPR008930">
    <property type="entry name" value="Terpenoid_cyclase/PrenylTrfase"/>
</dbReference>
<keyword evidence="3" id="KW-0413">Isomerase</keyword>
<dbReference type="Pfam" id="PF13243">
    <property type="entry name" value="SQHop_cyclase_C"/>
    <property type="match status" value="2"/>
</dbReference>
<sequence length="1012" mass="115821">MKRYLFTHQNIDGGWGLHIEGCSTMFCTALSYVSLRLLGEEIDDSAMQNARKWILDRGGVTSIPSWGKLWLSVIGLYEWRGINPIPPEIWLVPYFVPMHPGRMWCHTRLVYLPMSYLYGTKFVAPINSIVLSLRTELYTLPYHLLDWDHARNLCAKEDFYYPRPMIQDMLWGFLHYLGEPLLMSWPCSKLRKKALDHVMQHIHYEDENTQYICIGPVNKVLNMVCCWLEDPNSEAYKCHLSRIKDYLWVAEDGMKMQVRRNSSGNPSEWYRHISKGGWPFSTRDNGWSVSDCSAEGLKVAILLSNMPFETVGKAIETEQLYDAVNYILSLQNPSGGFASYELTRSYSWLEKINPTETFGDIMIDYQYVECTSAVIQGLALFREKCPQHLNMEIQTCMAKAGNYIQTIQLPDGSWSGSWGICYTYGTWFGINGLIAAGKTYQDSHCIRKACEFLLSKQNPCGGWGESYVSCQNKGQRDPWPLHRAAKVLINSQMENGEFPQQDGFWPGDYGGPLFLLPALVIGLYVTGALNTILNIEHRREMKRYLFTHQNIDGGWGLHIEGCSTMFCTALSYVSLRLLGEEIDDRAMQNARKRILDCGGVTSIPSWGKLWLSVIGLYEWRGINPIPPEIWLVPYFVPMHPGRMWCHTRLVYLPMSYLYGTKFVAPINSIVLSLRTELYTLPYHLLDWDHARNLCAKLRKKALDHVMQHIHYEDENTQYICIGPVNKVLNMVCCWLEDPNSEAYKCHLSRIKDYLWVAEDGMKMQVRRNSSGNPSEWYRHISKGGWPFSTRDNGWSVSDCSAEGLKVAILLSNMPFETVGKAIETEQLYDAVNYILSLQNPSGGFASYELTRSYSWLEKINPTETFGDIMIDYQYVECTSAVIQGLALFREKCPQHLNMEIQTCMAKAGNYIQTIQLPDGSWSGSWGICYTYGTWFGIKGLIAAGKTYQDIHCIRKACEFLLSKQNPCGGWGESYVSCQNKGQRDPWLLHRAAKVLINSQMENGEFPQQVGNK</sequence>
<dbReference type="InterPro" id="IPR032697">
    <property type="entry name" value="SQ_cyclase_N"/>
</dbReference>
<evidence type="ECO:0000256" key="3">
    <source>
        <dbReference type="ARBA" id="ARBA00023235"/>
    </source>
</evidence>
<evidence type="ECO:0008006" key="9">
    <source>
        <dbReference type="Google" id="ProtNLM"/>
    </source>
</evidence>
<feature type="domain" description="Squalene cyclase C-terminal" evidence="5">
    <location>
        <begin position="763"/>
        <end position="980"/>
    </location>
</feature>
<dbReference type="PROSITE" id="PS01074">
    <property type="entry name" value="TERPENE_SYNTHASES"/>
    <property type="match status" value="2"/>
</dbReference>
<dbReference type="InterPro" id="IPR002365">
    <property type="entry name" value="Terpene_synthase_CS"/>
</dbReference>
<proteinExistence type="inferred from homology"/>
<feature type="domain" description="Squalene cyclase N-terminal" evidence="6">
    <location>
        <begin position="534"/>
        <end position="687"/>
    </location>
</feature>
<dbReference type="InterPro" id="IPR032696">
    <property type="entry name" value="SQ_cyclase_C"/>
</dbReference>
<evidence type="ECO:0000313" key="7">
    <source>
        <dbReference type="EMBL" id="OIW11828.1"/>
    </source>
</evidence>
<keyword evidence="8" id="KW-1185">Reference proteome</keyword>
<keyword evidence="4" id="KW-0472">Membrane</keyword>
<dbReference type="SUPFAM" id="SSF48239">
    <property type="entry name" value="Terpenoid cyclases/Protein prenyltransferases"/>
    <property type="match status" value="4"/>
</dbReference>
<evidence type="ECO:0000313" key="8">
    <source>
        <dbReference type="Proteomes" id="UP000188354"/>
    </source>
</evidence>
<dbReference type="Proteomes" id="UP000188354">
    <property type="component" value="Chromosome LG05"/>
</dbReference>
<evidence type="ECO:0000256" key="2">
    <source>
        <dbReference type="ARBA" id="ARBA00022737"/>
    </source>
</evidence>
<dbReference type="Gene3D" id="1.50.10.20">
    <property type="match status" value="4"/>
</dbReference>
<reference evidence="7 8" key="1">
    <citation type="journal article" date="2017" name="Plant Biotechnol. J.">
        <title>A comprehensive draft genome sequence for lupin (Lupinus angustifolius), an emerging health food: insights into plant-microbe interactions and legume evolution.</title>
        <authorList>
            <person name="Hane J.K."/>
            <person name="Ming Y."/>
            <person name="Kamphuis L.G."/>
            <person name="Nelson M.N."/>
            <person name="Garg G."/>
            <person name="Atkins C.A."/>
            <person name="Bayer P.E."/>
            <person name="Bravo A."/>
            <person name="Bringans S."/>
            <person name="Cannon S."/>
            <person name="Edwards D."/>
            <person name="Foley R."/>
            <person name="Gao L.L."/>
            <person name="Harrison M.J."/>
            <person name="Huang W."/>
            <person name="Hurgobin B."/>
            <person name="Li S."/>
            <person name="Liu C.W."/>
            <person name="McGrath A."/>
            <person name="Morahan G."/>
            <person name="Murray J."/>
            <person name="Weller J."/>
            <person name="Jian J."/>
            <person name="Singh K.B."/>
        </authorList>
    </citation>
    <scope>NUCLEOTIDE SEQUENCE [LARGE SCALE GENOMIC DNA]</scope>
    <source>
        <strain evidence="8">cv. Tanjil</strain>
        <tissue evidence="7">Whole plant</tissue>
    </source>
</reference>
<feature type="domain" description="Squalene cyclase N-terminal" evidence="6">
    <location>
        <begin position="2"/>
        <end position="248"/>
    </location>
</feature>
<accession>A0A1J7HGR2</accession>
<dbReference type="GO" id="GO:0031559">
    <property type="term" value="F:oxidosqualene cyclase activity"/>
    <property type="evidence" value="ECO:0007669"/>
    <property type="project" value="UniProtKB-ARBA"/>
</dbReference>
<dbReference type="GO" id="GO:0016104">
    <property type="term" value="P:triterpenoid biosynthetic process"/>
    <property type="evidence" value="ECO:0007669"/>
    <property type="project" value="InterPro"/>
</dbReference>
<evidence type="ECO:0000259" key="5">
    <source>
        <dbReference type="Pfam" id="PF13243"/>
    </source>
</evidence>
<gene>
    <name evidence="7" type="ORF">TanjilG_14640</name>
</gene>
<feature type="transmembrane region" description="Helical" evidence="4">
    <location>
        <begin position="513"/>
        <end position="533"/>
    </location>
</feature>
<evidence type="ECO:0000256" key="4">
    <source>
        <dbReference type="SAM" id="Phobius"/>
    </source>
</evidence>
<dbReference type="CDD" id="cd02892">
    <property type="entry name" value="SQCY_1"/>
    <property type="match status" value="2"/>
</dbReference>
<dbReference type="OMA" id="FWINHYS"/>
<protein>
    <recommendedName>
        <fullName evidence="9">Terpene cyclase/mutase family member</fullName>
    </recommendedName>
</protein>
<keyword evidence="4" id="KW-0812">Transmembrane</keyword>